<name>W9WP64_9EURO</name>
<dbReference type="Proteomes" id="UP000019471">
    <property type="component" value="Unassembled WGS sequence"/>
</dbReference>
<proteinExistence type="predicted"/>
<dbReference type="RefSeq" id="XP_007745545.1">
    <property type="nucleotide sequence ID" value="XM_007747355.1"/>
</dbReference>
<accession>W9WP64</accession>
<sequence>MESDCQKSTSHYYPHIIPSLEQQVDGGERQFDQHSSEHGRRRKEWAAPKIPRQLASATLSSHSTVKTLAFHRKPFRSDILIWNVNPSSETLEYLASCPGRKRNTPAVTLYSGTDDTSPVLGAAHFRCSHQTIFGIGDPKTDPNGVMWEQMQSSSRWLGRSKFKFEFTDCGKSNAVDSRSSLPCRRHLCWQRTVDPADGVDNVTAKVSVRKYRLMDQVDGQVLAVFVASDLNSVRKGGELRVLQWLSLGLETAVILTCASISERLRRD</sequence>
<dbReference type="HOGENOM" id="CLU_090702_0_0_1"/>
<organism evidence="2 3">
    <name type="scientific">Cladophialophora psammophila CBS 110553</name>
    <dbReference type="NCBI Taxonomy" id="1182543"/>
    <lineage>
        <taxon>Eukaryota</taxon>
        <taxon>Fungi</taxon>
        <taxon>Dikarya</taxon>
        <taxon>Ascomycota</taxon>
        <taxon>Pezizomycotina</taxon>
        <taxon>Eurotiomycetes</taxon>
        <taxon>Chaetothyriomycetidae</taxon>
        <taxon>Chaetothyriales</taxon>
        <taxon>Herpotrichiellaceae</taxon>
        <taxon>Cladophialophora</taxon>
    </lineage>
</organism>
<feature type="region of interest" description="Disordered" evidence="1">
    <location>
        <begin position="23"/>
        <end position="48"/>
    </location>
</feature>
<protein>
    <submittedName>
        <fullName evidence="2">Uncharacterized protein</fullName>
    </submittedName>
</protein>
<dbReference type="EMBL" id="AMGX01000010">
    <property type="protein sequence ID" value="EXJ69693.1"/>
    <property type="molecule type" value="Genomic_DNA"/>
</dbReference>
<dbReference type="OrthoDB" id="3431997at2759"/>
<reference evidence="2 3" key="1">
    <citation type="submission" date="2013-03" db="EMBL/GenBank/DDBJ databases">
        <title>The Genome Sequence of Cladophialophora psammophila CBS 110553.</title>
        <authorList>
            <consortium name="The Broad Institute Genomics Platform"/>
            <person name="Cuomo C."/>
            <person name="de Hoog S."/>
            <person name="Gorbushina A."/>
            <person name="Walker B."/>
            <person name="Young S.K."/>
            <person name="Zeng Q."/>
            <person name="Gargeya S."/>
            <person name="Fitzgerald M."/>
            <person name="Haas B."/>
            <person name="Abouelleil A."/>
            <person name="Allen A.W."/>
            <person name="Alvarado L."/>
            <person name="Arachchi H.M."/>
            <person name="Berlin A.M."/>
            <person name="Chapman S.B."/>
            <person name="Gainer-Dewar J."/>
            <person name="Goldberg J."/>
            <person name="Griggs A."/>
            <person name="Gujja S."/>
            <person name="Hansen M."/>
            <person name="Howarth C."/>
            <person name="Imamovic A."/>
            <person name="Ireland A."/>
            <person name="Larimer J."/>
            <person name="McCowan C."/>
            <person name="Murphy C."/>
            <person name="Pearson M."/>
            <person name="Poon T.W."/>
            <person name="Priest M."/>
            <person name="Roberts A."/>
            <person name="Saif S."/>
            <person name="Shea T."/>
            <person name="Sisk P."/>
            <person name="Sykes S."/>
            <person name="Wortman J."/>
            <person name="Nusbaum C."/>
            <person name="Birren B."/>
        </authorList>
    </citation>
    <scope>NUCLEOTIDE SEQUENCE [LARGE SCALE GENOMIC DNA]</scope>
    <source>
        <strain evidence="2 3">CBS 110553</strain>
    </source>
</reference>
<dbReference type="eggNOG" id="ENOG502SVRN">
    <property type="taxonomic scope" value="Eukaryota"/>
</dbReference>
<evidence type="ECO:0000313" key="3">
    <source>
        <dbReference type="Proteomes" id="UP000019471"/>
    </source>
</evidence>
<dbReference type="GeneID" id="19191472"/>
<dbReference type="AlphaFoldDB" id="W9WP64"/>
<evidence type="ECO:0000313" key="2">
    <source>
        <dbReference type="EMBL" id="EXJ69693.1"/>
    </source>
</evidence>
<gene>
    <name evidence="2" type="ORF">A1O5_06764</name>
</gene>
<feature type="compositionally biased region" description="Basic and acidic residues" evidence="1">
    <location>
        <begin position="26"/>
        <end position="38"/>
    </location>
</feature>
<comment type="caution">
    <text evidence="2">The sequence shown here is derived from an EMBL/GenBank/DDBJ whole genome shotgun (WGS) entry which is preliminary data.</text>
</comment>
<keyword evidence="3" id="KW-1185">Reference proteome</keyword>
<evidence type="ECO:0000256" key="1">
    <source>
        <dbReference type="SAM" id="MobiDB-lite"/>
    </source>
</evidence>